<dbReference type="EC" id="3.2.1.-" evidence="4"/>
<proteinExistence type="predicted"/>
<accession>A0ABT2AQ91</accession>
<name>A0ABT2AQ91_9BURK</name>
<dbReference type="InterPro" id="IPR041371">
    <property type="entry name" value="GH92_N"/>
</dbReference>
<keyword evidence="4" id="KW-0326">Glycosidase</keyword>
<evidence type="ECO:0000313" key="4">
    <source>
        <dbReference type="EMBL" id="MCS0598384.1"/>
    </source>
</evidence>
<dbReference type="Gene3D" id="1.20.1050.60">
    <property type="entry name" value="alpha-1,2-mannosidase"/>
    <property type="match status" value="1"/>
</dbReference>
<dbReference type="EMBL" id="JANUHA010000015">
    <property type="protein sequence ID" value="MCS0598384.1"/>
    <property type="molecule type" value="Genomic_DNA"/>
</dbReference>
<dbReference type="Gene3D" id="2.70.98.10">
    <property type="match status" value="1"/>
</dbReference>
<keyword evidence="1" id="KW-0732">Signal</keyword>
<dbReference type="Pfam" id="PF07971">
    <property type="entry name" value="Glyco_hydro_92"/>
    <property type="match status" value="1"/>
</dbReference>
<comment type="caution">
    <text evidence="4">The sequence shown here is derived from an EMBL/GenBank/DDBJ whole genome shotgun (WGS) entry which is preliminary data.</text>
</comment>
<reference evidence="4 5" key="1">
    <citation type="submission" date="2022-08" db="EMBL/GenBank/DDBJ databases">
        <title>Reclassification of Massilia species as members of the genera Telluria, Duganella, Pseudoduganella, Mokoshia gen. nov. and Zemynaea gen. nov. using orthogonal and non-orthogonal genome-based approaches.</title>
        <authorList>
            <person name="Bowman J.P."/>
        </authorList>
    </citation>
    <scope>NUCLEOTIDE SEQUENCE [LARGE SCALE GENOMIC DNA]</scope>
    <source>
        <strain evidence="4 5">JCM 31661</strain>
    </source>
</reference>
<gene>
    <name evidence="4" type="ORF">NX780_18735</name>
</gene>
<dbReference type="Pfam" id="PF17678">
    <property type="entry name" value="Glyco_hydro_92N"/>
    <property type="match status" value="1"/>
</dbReference>
<dbReference type="Gene3D" id="1.20.1610.10">
    <property type="entry name" value="alpha-1,2-mannosidases domains"/>
    <property type="match status" value="1"/>
</dbReference>
<protein>
    <submittedName>
        <fullName evidence="4">GH92 family glycosyl hydrolase</fullName>
        <ecNumber evidence="4">3.2.1.-</ecNumber>
    </submittedName>
</protein>
<evidence type="ECO:0000313" key="5">
    <source>
        <dbReference type="Proteomes" id="UP001206572"/>
    </source>
</evidence>
<organism evidence="4 5">
    <name type="scientific">Massilia agri</name>
    <dbReference type="NCBI Taxonomy" id="1886785"/>
    <lineage>
        <taxon>Bacteria</taxon>
        <taxon>Pseudomonadati</taxon>
        <taxon>Pseudomonadota</taxon>
        <taxon>Betaproteobacteria</taxon>
        <taxon>Burkholderiales</taxon>
        <taxon>Oxalobacteraceae</taxon>
        <taxon>Telluria group</taxon>
        <taxon>Massilia</taxon>
    </lineage>
</organism>
<dbReference type="InterPro" id="IPR050883">
    <property type="entry name" value="PNGase"/>
</dbReference>
<dbReference type="PANTHER" id="PTHR12143:SF43">
    <property type="entry name" value="PUTATIVE-RELATED"/>
    <property type="match status" value="1"/>
</dbReference>
<dbReference type="InterPro" id="IPR005887">
    <property type="entry name" value="GH92_a_mannosidase_put"/>
</dbReference>
<dbReference type="Proteomes" id="UP001206572">
    <property type="component" value="Unassembled WGS sequence"/>
</dbReference>
<keyword evidence="5" id="KW-1185">Reference proteome</keyword>
<dbReference type="PANTHER" id="PTHR12143">
    <property type="entry name" value="PEPTIDE N-GLYCANASE PNGASE -RELATED"/>
    <property type="match status" value="1"/>
</dbReference>
<feature type="chain" id="PRO_5046741968" evidence="1">
    <location>
        <begin position="19"/>
        <end position="760"/>
    </location>
</feature>
<dbReference type="InterPro" id="IPR012939">
    <property type="entry name" value="Glyco_hydro_92"/>
</dbReference>
<dbReference type="RefSeq" id="WP_258829396.1">
    <property type="nucleotide sequence ID" value="NZ_JANUHA010000015.1"/>
</dbReference>
<feature type="domain" description="Glycosyl hydrolase family 92" evidence="2">
    <location>
        <begin position="263"/>
        <end position="736"/>
    </location>
</feature>
<evidence type="ECO:0000256" key="1">
    <source>
        <dbReference type="SAM" id="SignalP"/>
    </source>
</evidence>
<dbReference type="InterPro" id="IPR014718">
    <property type="entry name" value="GH-type_carb-bd"/>
</dbReference>
<evidence type="ECO:0000259" key="2">
    <source>
        <dbReference type="Pfam" id="PF07971"/>
    </source>
</evidence>
<keyword evidence="4" id="KW-0378">Hydrolase</keyword>
<dbReference type="NCBIfam" id="TIGR01180">
    <property type="entry name" value="aman2_put"/>
    <property type="match status" value="1"/>
</dbReference>
<sequence>MKFAAGLLLAASAFAAQAQVVGKITDPVEWANPLMGTQSKPELSNGNTYPAIAVPWGMNFWTPQTGKMGNGWAYTYDADKIRGFKQTHQPSPWMNDYGQFAIMPVVGAKRFNQDARASWYSHKAEVAKPYYYRVYLADADVTTEIAPTERAAQFRFTFPKSDASYVVIDALDKGSYVKIIPGQRRVIGWSTRHAHKLPANFRNYFVIEFDQPFASTDTWQGDKLEEGKLENDGEHSGALVGFRTAKGQKVNMRVASSFISLEQAELNLRRELAQDDFETTKAKAKALWNGVMGKLQVEGGSVDQTRTFYSSLYRMVLFPNKIYELDANNKPIHWSPYNGEVLPGRLFAGTGFWDTFRALYPFLNLVYPSINAEMQEGLANSFKEGGWLPEWSSPGYANVMIGNNSASVVADAWIKGVRSQDIETLWQALKHGANNEGPLTAVGRAGVKYYNELGYVPYDVGINENAARTLEYAYDDFTIWRLGKALGKPASEIDIYAQRSMNYKKLFDPETGLMRGKNKDGSFQTPFNPFKWGDAFTEGNSWHYSWSVFHDVDGLVQLMGGRKAFVDKLDTVFSLPPIYDESYYRQVIHEIREMQIANMGQYAHGNQPIQHMIYLYNYAGAPWKAQHWIRETMDRMYAATPDGYCGDEDNGQTSAWYVFSALGFYPVTPGVNQYVVGTPLFPKATVKLENGRSFTVNARGKGRYVDALKVNGKAIQRTWLGHDELMKGATLDFSMSAKPNMVRGTREQDVPYSFSRDEKL</sequence>
<dbReference type="GO" id="GO:0016798">
    <property type="term" value="F:hydrolase activity, acting on glycosyl bonds"/>
    <property type="evidence" value="ECO:0007669"/>
    <property type="project" value="UniProtKB-KW"/>
</dbReference>
<evidence type="ECO:0000259" key="3">
    <source>
        <dbReference type="Pfam" id="PF17678"/>
    </source>
</evidence>
<dbReference type="Gene3D" id="3.30.2080.10">
    <property type="entry name" value="GH92 mannosidase domain"/>
    <property type="match status" value="1"/>
</dbReference>
<dbReference type="SUPFAM" id="SSF48208">
    <property type="entry name" value="Six-hairpin glycosidases"/>
    <property type="match status" value="1"/>
</dbReference>
<feature type="domain" description="Glycosyl hydrolase family 92 N-terminal" evidence="3">
    <location>
        <begin position="31"/>
        <end position="257"/>
    </location>
</feature>
<dbReference type="InterPro" id="IPR008928">
    <property type="entry name" value="6-hairpin_glycosidase_sf"/>
</dbReference>
<feature type="signal peptide" evidence="1">
    <location>
        <begin position="1"/>
        <end position="18"/>
    </location>
</feature>